<dbReference type="Proteomes" id="UP000032604">
    <property type="component" value="Chromosome"/>
</dbReference>
<dbReference type="OrthoDB" id="5121121at2"/>
<accession>A0A0D5CMQ6</accession>
<proteinExistence type="predicted"/>
<name>A0A0D5CMQ6_9MICO</name>
<reference evidence="2 4" key="2">
    <citation type="submission" date="2018-08" db="EMBL/GenBank/DDBJ databases">
        <title>Genome Sequence of Clavibacter michiganensis Subspecies type strains, and the Atypical Peach-Colored Strains Isolated from Tomato.</title>
        <authorList>
            <person name="Osdaghi E."/>
            <person name="Portier P."/>
            <person name="Briand M."/>
            <person name="Jacques M.-A."/>
        </authorList>
    </citation>
    <scope>NUCLEOTIDE SEQUENCE [LARGE SCALE GENOMIC DNA]</scope>
    <source>
        <strain evidence="2 4">CFBP 6488</strain>
    </source>
</reference>
<evidence type="ECO:0000313" key="1">
    <source>
        <dbReference type="EMBL" id="AJW80577.1"/>
    </source>
</evidence>
<sequence length="85" mass="9760">MLDRMSMQADELVIAMLTAEETSERYDLLKSALEEHDDRGVQYLSGVVGRLLAYIDGLREPEENRIALERYTQRVALQWAQEDGS</sequence>
<evidence type="ECO:0000313" key="2">
    <source>
        <dbReference type="EMBL" id="RIJ42246.1"/>
    </source>
</evidence>
<gene>
    <name evidence="2" type="ORF">DZF93_07465</name>
    <name evidence="1" type="ORF">VO01_12910</name>
</gene>
<reference evidence="1 3" key="1">
    <citation type="journal article" date="2015" name="Genome Announc.">
        <title>Complete Genome Sequence of Clavibacter michiganensis subsp. insidiosus R1-1 Using PacBio Single-Molecule Real-Time Technology.</title>
        <authorList>
            <person name="Lu Y."/>
            <person name="Samac D.A."/>
            <person name="Glazebrook J."/>
            <person name="Ishimaru C.A."/>
        </authorList>
    </citation>
    <scope>NUCLEOTIDE SEQUENCE [LARGE SCALE GENOMIC DNA]</scope>
    <source>
        <strain evidence="1 3">R1-1</strain>
    </source>
</reference>
<dbReference type="EMBL" id="CP011043">
    <property type="protein sequence ID" value="AJW80577.1"/>
    <property type="molecule type" value="Genomic_DNA"/>
</dbReference>
<dbReference type="AlphaFoldDB" id="A0A0D5CMQ6"/>
<evidence type="ECO:0000313" key="3">
    <source>
        <dbReference type="Proteomes" id="UP000032604"/>
    </source>
</evidence>
<dbReference type="PATRIC" id="fig|33014.5.peg.2658"/>
<evidence type="ECO:0000313" key="4">
    <source>
        <dbReference type="Proteomes" id="UP000266634"/>
    </source>
</evidence>
<dbReference type="KEGG" id="cmh:VO01_12910"/>
<dbReference type="HOGENOM" id="CLU_2536551_0_0_11"/>
<dbReference type="Proteomes" id="UP000266634">
    <property type="component" value="Unassembled WGS sequence"/>
</dbReference>
<dbReference type="EMBL" id="QWEA01000234">
    <property type="protein sequence ID" value="RIJ42246.1"/>
    <property type="molecule type" value="Genomic_DNA"/>
</dbReference>
<organism evidence="1 3">
    <name type="scientific">Clavibacter michiganensis subsp. insidiosus</name>
    <dbReference type="NCBI Taxonomy" id="33014"/>
    <lineage>
        <taxon>Bacteria</taxon>
        <taxon>Bacillati</taxon>
        <taxon>Actinomycetota</taxon>
        <taxon>Actinomycetes</taxon>
        <taxon>Micrococcales</taxon>
        <taxon>Microbacteriaceae</taxon>
        <taxon>Clavibacter</taxon>
    </lineage>
</organism>
<protein>
    <submittedName>
        <fullName evidence="1">Uncharacterized protein</fullName>
    </submittedName>
</protein>